<dbReference type="STRING" id="426701.SAMN04488098_10932"/>
<protein>
    <submittedName>
        <fullName evidence="10">Alpha,alpha-trehalose phosphorylase</fullName>
    </submittedName>
</protein>
<proteinExistence type="inferred from homology"/>
<dbReference type="OrthoDB" id="9758855at2"/>
<keyword evidence="2" id="KW-0328">Glycosyltransferase</keyword>
<dbReference type="Pfam" id="PF03636">
    <property type="entry name" value="Glyco_hydro_65N"/>
    <property type="match status" value="1"/>
</dbReference>
<evidence type="ECO:0000256" key="6">
    <source>
        <dbReference type="SAM" id="MobiDB-lite"/>
    </source>
</evidence>
<name>A0A1G9G193_9LACT</name>
<dbReference type="GO" id="GO:0004553">
    <property type="term" value="F:hydrolase activity, hydrolyzing O-glycosyl compounds"/>
    <property type="evidence" value="ECO:0007669"/>
    <property type="project" value="TreeGrafter"/>
</dbReference>
<keyword evidence="3" id="KW-0808">Transferase</keyword>
<dbReference type="Pfam" id="PF03632">
    <property type="entry name" value="Glyco_hydro_65m"/>
    <property type="match status" value="1"/>
</dbReference>
<evidence type="ECO:0000259" key="9">
    <source>
        <dbReference type="Pfam" id="PF03636"/>
    </source>
</evidence>
<evidence type="ECO:0000256" key="2">
    <source>
        <dbReference type="ARBA" id="ARBA00022676"/>
    </source>
</evidence>
<evidence type="ECO:0000313" key="10">
    <source>
        <dbReference type="EMBL" id="SDK94357.1"/>
    </source>
</evidence>
<dbReference type="AlphaFoldDB" id="A0A1G9G193"/>
<feature type="binding site" evidence="5">
    <location>
        <begin position="603"/>
        <end position="604"/>
    </location>
    <ligand>
        <name>substrate</name>
    </ligand>
</feature>
<dbReference type="InterPro" id="IPR017045">
    <property type="entry name" value="Malt_Pase/Glycosyl_Hdrlase"/>
</dbReference>
<dbReference type="InterPro" id="IPR008928">
    <property type="entry name" value="6-hairpin_glycosidase_sf"/>
</dbReference>
<dbReference type="GO" id="GO:0030246">
    <property type="term" value="F:carbohydrate binding"/>
    <property type="evidence" value="ECO:0007669"/>
    <property type="project" value="InterPro"/>
</dbReference>
<dbReference type="InterPro" id="IPR037018">
    <property type="entry name" value="GH65_N"/>
</dbReference>
<evidence type="ECO:0000259" key="7">
    <source>
        <dbReference type="Pfam" id="PF03632"/>
    </source>
</evidence>
<dbReference type="Pfam" id="PF03633">
    <property type="entry name" value="Glyco_hydro_65C"/>
    <property type="match status" value="1"/>
</dbReference>
<dbReference type="SUPFAM" id="SSF74650">
    <property type="entry name" value="Galactose mutarotase-like"/>
    <property type="match status" value="1"/>
</dbReference>
<reference evidence="11" key="1">
    <citation type="submission" date="2016-10" db="EMBL/GenBank/DDBJ databases">
        <authorList>
            <person name="Varghese N."/>
            <person name="Submissions S."/>
        </authorList>
    </citation>
    <scope>NUCLEOTIDE SEQUENCE [LARGE SCALE GENOMIC DNA]</scope>
    <source>
        <strain evidence="11">DSM 19181</strain>
    </source>
</reference>
<feature type="region of interest" description="Disordered" evidence="6">
    <location>
        <begin position="182"/>
        <end position="212"/>
    </location>
</feature>
<evidence type="ECO:0000256" key="4">
    <source>
        <dbReference type="PIRSR" id="PIRSR036289-50"/>
    </source>
</evidence>
<sequence>MHDLIENGTLWTLKEVGTDSEQIRQNETLFSLSNGHIGTRGSLEERHRTQAYSHSGSTLMNGFYDTEPITYGEWAYGYATHHQTTIPVPDAKKLDLSLDNELFDLETGKVDHHSRTLDLKRGLLTRTFTWENSKQQSIEVTIERFVSYDFPEILAQRIIIESEEDDLPVQLLFELDELEDMGKEESAEDDPDPRKKEQAERRFDSRPLSTDSGRMIHISTHASDLHAVIYDHVVSRFEQVSLERIENKVTASFQTDKSAPVVIDRFTAYSHKYNNEEDTDSQAENLKEIMSEVETLGYNELKDRHLSFMDKFWSVSDIELEGDQALQIGLRFNLFHLHQAAGRDGHTNISAKGLTGEGYEGHYFWDTEMYMFPFFLYTQPKIAKSLLMYRHSILPQARERARTMAIDKGALFAWRTINGEEASPYYPAGTAQIHINADIAHAVYEYGKVSEDEAFMFNEGLDILVETARFWLEWGHFDDERDGAFVLNDVTGPDEYTAIVNNNFYTNLMAKKNLSYAIEYAQKAQEQAAGKLEDLHVTEDELQNWKIAESRMFLPYDEEKELTMQDDSFFHKKVWDFEHTPEENYPLLLNYHPLTIYKHQVCKQADTVLAEFLFLDDFEMEQLKRDYDYYEKVTTHDSSLSRSVFGMMASQIGKHEKAYDYFMDTVLMDIIDLQSNTKDGVHAANMGGTWMSIVQGFAGMRFNDGTLYFTPHGPKEWSRLSFKVQVKDRLIQVTLTPSSTEYTLLEGEPIIIVESGEKIQL</sequence>
<dbReference type="PIRSF" id="PIRSF036289">
    <property type="entry name" value="Glycosyl_hydrolase_malt_phosph"/>
    <property type="match status" value="1"/>
</dbReference>
<dbReference type="GO" id="GO:0005975">
    <property type="term" value="P:carbohydrate metabolic process"/>
    <property type="evidence" value="ECO:0007669"/>
    <property type="project" value="InterPro"/>
</dbReference>
<evidence type="ECO:0000256" key="3">
    <source>
        <dbReference type="ARBA" id="ARBA00022679"/>
    </source>
</evidence>
<dbReference type="InterPro" id="IPR005194">
    <property type="entry name" value="Glyco_hydro_65_C"/>
</dbReference>
<feature type="binding site" evidence="5">
    <location>
        <begin position="365"/>
        <end position="366"/>
    </location>
    <ligand>
        <name>substrate</name>
    </ligand>
</feature>
<dbReference type="RefSeq" id="WP_091268964.1">
    <property type="nucleotide sequence ID" value="NZ_FNFK01000093.1"/>
</dbReference>
<feature type="domain" description="Glycoside hydrolase family 65 central catalytic" evidence="7">
    <location>
        <begin position="331"/>
        <end position="691"/>
    </location>
</feature>
<comment type="similarity">
    <text evidence="1">Belongs to the glycosyl hydrolase 65 family.</text>
</comment>
<evidence type="ECO:0000313" key="11">
    <source>
        <dbReference type="Proteomes" id="UP000199433"/>
    </source>
</evidence>
<keyword evidence="11" id="KW-1185">Reference proteome</keyword>
<accession>A0A1G9G193</accession>
<feature type="compositionally biased region" description="Basic and acidic residues" evidence="6">
    <location>
        <begin position="192"/>
        <end position="205"/>
    </location>
</feature>
<dbReference type="SUPFAM" id="SSF48208">
    <property type="entry name" value="Six-hairpin glycosidases"/>
    <property type="match status" value="1"/>
</dbReference>
<dbReference type="Gene3D" id="1.50.10.10">
    <property type="match status" value="1"/>
</dbReference>
<evidence type="ECO:0000256" key="1">
    <source>
        <dbReference type="ARBA" id="ARBA00006768"/>
    </source>
</evidence>
<evidence type="ECO:0000256" key="5">
    <source>
        <dbReference type="PIRSR" id="PIRSR036289-51"/>
    </source>
</evidence>
<gene>
    <name evidence="10" type="ORF">SAMN04488098_10932</name>
</gene>
<dbReference type="InterPro" id="IPR005195">
    <property type="entry name" value="Glyco_hydro_65_M"/>
</dbReference>
<feature type="domain" description="Glycoside hydrolase family 65 N-terminal" evidence="9">
    <location>
        <begin position="16"/>
        <end position="269"/>
    </location>
</feature>
<dbReference type="GO" id="GO:0016757">
    <property type="term" value="F:glycosyltransferase activity"/>
    <property type="evidence" value="ECO:0007669"/>
    <property type="project" value="UniProtKB-KW"/>
</dbReference>
<dbReference type="EMBL" id="FNFK01000093">
    <property type="protein sequence ID" value="SDK94357.1"/>
    <property type="molecule type" value="Genomic_DNA"/>
</dbReference>
<dbReference type="PANTHER" id="PTHR11051:SF8">
    <property type="entry name" value="PROTEIN-GLUCOSYLGALACTOSYLHYDROXYLYSINE GLUCOSIDASE"/>
    <property type="match status" value="1"/>
</dbReference>
<dbReference type="Proteomes" id="UP000199433">
    <property type="component" value="Unassembled WGS sequence"/>
</dbReference>
<feature type="active site" description="Proton donor" evidence="4">
    <location>
        <position position="495"/>
    </location>
</feature>
<dbReference type="InterPro" id="IPR011013">
    <property type="entry name" value="Gal_mutarotase_sf_dom"/>
</dbReference>
<dbReference type="Gene3D" id="2.70.98.40">
    <property type="entry name" value="Glycoside hydrolase, family 65, N-terminal domain"/>
    <property type="match status" value="1"/>
</dbReference>
<dbReference type="PANTHER" id="PTHR11051">
    <property type="entry name" value="GLYCOSYL HYDROLASE-RELATED"/>
    <property type="match status" value="1"/>
</dbReference>
<organism evidence="10 11">
    <name type="scientific">Alkalibacterium thalassium</name>
    <dbReference type="NCBI Taxonomy" id="426701"/>
    <lineage>
        <taxon>Bacteria</taxon>
        <taxon>Bacillati</taxon>
        <taxon>Bacillota</taxon>
        <taxon>Bacilli</taxon>
        <taxon>Lactobacillales</taxon>
        <taxon>Carnobacteriaceae</taxon>
        <taxon>Alkalibacterium</taxon>
    </lineage>
</organism>
<evidence type="ECO:0000259" key="8">
    <source>
        <dbReference type="Pfam" id="PF03633"/>
    </source>
</evidence>
<feature type="domain" description="Glycoside hydrolase family 65 C-terminal" evidence="8">
    <location>
        <begin position="700"/>
        <end position="761"/>
    </location>
</feature>
<dbReference type="InterPro" id="IPR005196">
    <property type="entry name" value="Glyco_hydro_65_N"/>
</dbReference>
<dbReference type="InterPro" id="IPR012341">
    <property type="entry name" value="6hp_glycosidase-like_sf"/>
</dbReference>
<dbReference type="Gene3D" id="2.60.420.10">
    <property type="entry name" value="Maltose phosphorylase, domain 3"/>
    <property type="match status" value="1"/>
</dbReference>